<evidence type="ECO:0000313" key="1">
    <source>
        <dbReference type="EMBL" id="KAF3436979.1"/>
    </source>
</evidence>
<accession>A0A8K0DZC1</accession>
<reference evidence="1" key="1">
    <citation type="submission" date="2020-03" db="EMBL/GenBank/DDBJ databases">
        <title>A high-quality chromosome-level genome assembly of a woody plant with both climbing and erect habits, Rhamnella rubrinervis.</title>
        <authorList>
            <person name="Lu Z."/>
            <person name="Yang Y."/>
            <person name="Zhu X."/>
            <person name="Sun Y."/>
        </authorList>
    </citation>
    <scope>NUCLEOTIDE SEQUENCE</scope>
    <source>
        <strain evidence="1">BYM</strain>
        <tissue evidence="1">Leaf</tissue>
    </source>
</reference>
<keyword evidence="2" id="KW-1185">Reference proteome</keyword>
<dbReference type="Proteomes" id="UP000796880">
    <property type="component" value="Unassembled WGS sequence"/>
</dbReference>
<dbReference type="AlphaFoldDB" id="A0A8K0DZC1"/>
<proteinExistence type="predicted"/>
<gene>
    <name evidence="1" type="ORF">FNV43_RR19732</name>
</gene>
<comment type="caution">
    <text evidence="1">The sequence shown here is derived from an EMBL/GenBank/DDBJ whole genome shotgun (WGS) entry which is preliminary data.</text>
</comment>
<organism evidence="1 2">
    <name type="scientific">Rhamnella rubrinervis</name>
    <dbReference type="NCBI Taxonomy" id="2594499"/>
    <lineage>
        <taxon>Eukaryota</taxon>
        <taxon>Viridiplantae</taxon>
        <taxon>Streptophyta</taxon>
        <taxon>Embryophyta</taxon>
        <taxon>Tracheophyta</taxon>
        <taxon>Spermatophyta</taxon>
        <taxon>Magnoliopsida</taxon>
        <taxon>eudicotyledons</taxon>
        <taxon>Gunneridae</taxon>
        <taxon>Pentapetalae</taxon>
        <taxon>rosids</taxon>
        <taxon>fabids</taxon>
        <taxon>Rosales</taxon>
        <taxon>Rhamnaceae</taxon>
        <taxon>rhamnoid group</taxon>
        <taxon>Rhamneae</taxon>
        <taxon>Rhamnella</taxon>
    </lineage>
</organism>
<sequence length="89" mass="9581">MLEAQFCYTLNPVADFNNAKLVSVGSQIQLHILFTAAKSGPIGDTPGLSKLVPYRDKQDQGVLAFVYGRGEWDIAMAAPYFASDAGCLP</sequence>
<dbReference type="EMBL" id="VOIH02000009">
    <property type="protein sequence ID" value="KAF3436979.1"/>
    <property type="molecule type" value="Genomic_DNA"/>
</dbReference>
<name>A0A8K0DZC1_9ROSA</name>
<evidence type="ECO:0000313" key="2">
    <source>
        <dbReference type="Proteomes" id="UP000796880"/>
    </source>
</evidence>
<protein>
    <submittedName>
        <fullName evidence="1">Uncharacterized protein</fullName>
    </submittedName>
</protein>